<evidence type="ECO:0000313" key="2">
    <source>
        <dbReference type="Proteomes" id="UP000287651"/>
    </source>
</evidence>
<gene>
    <name evidence="1" type="ORF">B296_00004733</name>
</gene>
<dbReference type="AlphaFoldDB" id="A0A427AFJ9"/>
<dbReference type="Proteomes" id="UP000287651">
    <property type="component" value="Unassembled WGS sequence"/>
</dbReference>
<proteinExistence type="predicted"/>
<comment type="caution">
    <text evidence="1">The sequence shown here is derived from an EMBL/GenBank/DDBJ whole genome shotgun (WGS) entry which is preliminary data.</text>
</comment>
<organism evidence="1 2">
    <name type="scientific">Ensete ventricosum</name>
    <name type="common">Abyssinian banana</name>
    <name type="synonym">Musa ensete</name>
    <dbReference type="NCBI Taxonomy" id="4639"/>
    <lineage>
        <taxon>Eukaryota</taxon>
        <taxon>Viridiplantae</taxon>
        <taxon>Streptophyta</taxon>
        <taxon>Embryophyta</taxon>
        <taxon>Tracheophyta</taxon>
        <taxon>Spermatophyta</taxon>
        <taxon>Magnoliopsida</taxon>
        <taxon>Liliopsida</taxon>
        <taxon>Zingiberales</taxon>
        <taxon>Musaceae</taxon>
        <taxon>Ensete</taxon>
    </lineage>
</organism>
<accession>A0A427AFJ9</accession>
<protein>
    <submittedName>
        <fullName evidence="1">Uncharacterized protein</fullName>
    </submittedName>
</protein>
<name>A0A427AFJ9_ENSVE</name>
<reference evidence="1 2" key="1">
    <citation type="journal article" date="2014" name="Agronomy (Basel)">
        <title>A Draft Genome Sequence for Ensete ventricosum, the Drought-Tolerant Tree Against Hunger.</title>
        <authorList>
            <person name="Harrison J."/>
            <person name="Moore K.A."/>
            <person name="Paszkiewicz K."/>
            <person name="Jones T."/>
            <person name="Grant M."/>
            <person name="Ambacheew D."/>
            <person name="Muzemil S."/>
            <person name="Studholme D.J."/>
        </authorList>
    </citation>
    <scope>NUCLEOTIDE SEQUENCE [LARGE SCALE GENOMIC DNA]</scope>
</reference>
<evidence type="ECO:0000313" key="1">
    <source>
        <dbReference type="EMBL" id="RRT74952.1"/>
    </source>
</evidence>
<sequence>MQKHIDAVERPSDREKKSLPLAISLDDLSLSRVGLGIEKRLIAASVGSAFFMARLGKQGSPTRLIGSHLESLFDPTR</sequence>
<dbReference type="EMBL" id="AMZH03002626">
    <property type="protein sequence ID" value="RRT74952.1"/>
    <property type="molecule type" value="Genomic_DNA"/>
</dbReference>